<feature type="binding site" evidence="4">
    <location>
        <position position="209"/>
    </location>
    <ligand>
        <name>Mg(2+)</name>
        <dbReference type="ChEBI" id="CHEBI:18420"/>
        <label>1</label>
        <note>catalytic</note>
    </ligand>
</feature>
<dbReference type="GO" id="GO:0046872">
    <property type="term" value="F:metal ion binding"/>
    <property type="evidence" value="ECO:0007669"/>
    <property type="project" value="UniProtKB-KW"/>
</dbReference>
<evidence type="ECO:0000313" key="5">
    <source>
        <dbReference type="EMBL" id="XCM38142.1"/>
    </source>
</evidence>
<dbReference type="Pfam" id="PF00459">
    <property type="entry name" value="Inositol_P"/>
    <property type="match status" value="1"/>
</dbReference>
<dbReference type="GO" id="GO:0006020">
    <property type="term" value="P:inositol metabolic process"/>
    <property type="evidence" value="ECO:0007669"/>
    <property type="project" value="TreeGrafter"/>
</dbReference>
<feature type="binding site" evidence="4">
    <location>
        <position position="68"/>
    </location>
    <ligand>
        <name>Mg(2+)</name>
        <dbReference type="ChEBI" id="CHEBI:18420"/>
        <label>1</label>
        <note>catalytic</note>
    </ligand>
</feature>
<dbReference type="RefSeq" id="WP_054468464.1">
    <property type="nucleotide sequence ID" value="NZ_CP159837.1"/>
</dbReference>
<dbReference type="Gene3D" id="3.30.540.10">
    <property type="entry name" value="Fructose-1,6-Bisphosphatase, subunit A, domain 1"/>
    <property type="match status" value="1"/>
</dbReference>
<evidence type="ECO:0000256" key="4">
    <source>
        <dbReference type="PIRSR" id="PIRSR600760-2"/>
    </source>
</evidence>
<evidence type="ECO:0000256" key="2">
    <source>
        <dbReference type="ARBA" id="ARBA00022801"/>
    </source>
</evidence>
<keyword evidence="1 4" id="KW-0479">Metal-binding</keyword>
<gene>
    <name evidence="5" type="ORF">ABWT76_000973</name>
</gene>
<dbReference type="Gene3D" id="3.40.190.80">
    <property type="match status" value="1"/>
</dbReference>
<dbReference type="CDD" id="cd01643">
    <property type="entry name" value="Bacterial_IMPase_like_2"/>
    <property type="match status" value="1"/>
</dbReference>
<feature type="binding site" evidence="4">
    <location>
        <position position="86"/>
    </location>
    <ligand>
        <name>Mg(2+)</name>
        <dbReference type="ChEBI" id="CHEBI:18420"/>
        <label>1</label>
        <note>catalytic</note>
    </ligand>
</feature>
<dbReference type="PANTHER" id="PTHR20854:SF4">
    <property type="entry name" value="INOSITOL-1-MONOPHOSPHATASE-RELATED"/>
    <property type="match status" value="1"/>
</dbReference>
<name>A0AAU8JFW5_9CYAN</name>
<feature type="binding site" evidence="4">
    <location>
        <position position="87"/>
    </location>
    <ligand>
        <name>Mg(2+)</name>
        <dbReference type="ChEBI" id="CHEBI:18420"/>
        <label>1</label>
        <note>catalytic</note>
    </ligand>
</feature>
<evidence type="ECO:0000256" key="3">
    <source>
        <dbReference type="ARBA" id="ARBA00022842"/>
    </source>
</evidence>
<organism evidence="5">
    <name type="scientific">Planktothricoides raciborskii GIHE-MW2</name>
    <dbReference type="NCBI Taxonomy" id="2792601"/>
    <lineage>
        <taxon>Bacteria</taxon>
        <taxon>Bacillati</taxon>
        <taxon>Cyanobacteriota</taxon>
        <taxon>Cyanophyceae</taxon>
        <taxon>Oscillatoriophycideae</taxon>
        <taxon>Oscillatoriales</taxon>
        <taxon>Oscillatoriaceae</taxon>
        <taxon>Planktothricoides</taxon>
    </lineage>
</organism>
<accession>A0AAU8JFW5</accession>
<sequence length="271" mass="30355">MKDFWDQVLNFAKTTCNKVGSELLADFGQVQPSEKKDGSLITQSDKWADEELCKAIAFHFPDHGILSEESQRIFPNSEWCWVVDPLDGTTNFARGIPLWGISLGLLYRGIPVFGYIYMPPLGTSFHGFWYGQTDLKGPRGAFRNNRPIETCADEPTHNHFFNFCSRSIPIVQHPFPCKIRLLGVASYNFLCVAAGSTIGGVEATPKVWDICGAYPIVQAAGGVWQPLDNAQIFPLKPGHDYSDRNFPTLVVAKPELVRIFQPFVPWAKFNP</sequence>
<dbReference type="PROSITE" id="PS00629">
    <property type="entry name" value="IMP_1"/>
    <property type="match status" value="1"/>
</dbReference>
<dbReference type="InterPro" id="IPR020583">
    <property type="entry name" value="Inositol_monoP_metal-BS"/>
</dbReference>
<dbReference type="EMBL" id="CP159837">
    <property type="protein sequence ID" value="XCM38142.1"/>
    <property type="molecule type" value="Genomic_DNA"/>
</dbReference>
<protein>
    <submittedName>
        <fullName evidence="5">Inositol monophosphatase family protein</fullName>
    </submittedName>
</protein>
<evidence type="ECO:0000256" key="1">
    <source>
        <dbReference type="ARBA" id="ARBA00022723"/>
    </source>
</evidence>
<dbReference type="GO" id="GO:0007165">
    <property type="term" value="P:signal transduction"/>
    <property type="evidence" value="ECO:0007669"/>
    <property type="project" value="TreeGrafter"/>
</dbReference>
<dbReference type="SUPFAM" id="SSF56655">
    <property type="entry name" value="Carbohydrate phosphatase"/>
    <property type="match status" value="1"/>
</dbReference>
<feature type="binding site" evidence="4">
    <location>
        <position position="84"/>
    </location>
    <ligand>
        <name>Mg(2+)</name>
        <dbReference type="ChEBI" id="CHEBI:18420"/>
        <label>1</label>
        <note>catalytic</note>
    </ligand>
</feature>
<dbReference type="InterPro" id="IPR000760">
    <property type="entry name" value="Inositol_monophosphatase-like"/>
</dbReference>
<keyword evidence="3 4" id="KW-0460">Magnesium</keyword>
<proteinExistence type="predicted"/>
<dbReference type="GO" id="GO:0008934">
    <property type="term" value="F:inositol monophosphate 1-phosphatase activity"/>
    <property type="evidence" value="ECO:0007669"/>
    <property type="project" value="TreeGrafter"/>
</dbReference>
<comment type="cofactor">
    <cofactor evidence="4">
        <name>Mg(2+)</name>
        <dbReference type="ChEBI" id="CHEBI:18420"/>
    </cofactor>
</comment>
<keyword evidence="2" id="KW-0378">Hydrolase</keyword>
<dbReference type="PRINTS" id="PR00377">
    <property type="entry name" value="IMPHPHTASES"/>
</dbReference>
<reference evidence="5" key="1">
    <citation type="submission" date="2024-07" db="EMBL/GenBank/DDBJ databases">
        <authorList>
            <person name="Kim Y.J."/>
            <person name="Jeong J.Y."/>
        </authorList>
    </citation>
    <scope>NUCLEOTIDE SEQUENCE</scope>
    <source>
        <strain evidence="5">GIHE-MW2</strain>
    </source>
</reference>
<dbReference type="AlphaFoldDB" id="A0AAU8JFW5"/>
<dbReference type="PANTHER" id="PTHR20854">
    <property type="entry name" value="INOSITOL MONOPHOSPHATASE"/>
    <property type="match status" value="1"/>
</dbReference>